<dbReference type="Pfam" id="PF01547">
    <property type="entry name" value="SBP_bac_1"/>
    <property type="match status" value="1"/>
</dbReference>
<keyword evidence="3" id="KW-0732">Signal</keyword>
<dbReference type="NCBIfam" id="TIGR01409">
    <property type="entry name" value="TAT_signal_seq"/>
    <property type="match status" value="1"/>
</dbReference>
<dbReference type="PROSITE" id="PS51318">
    <property type="entry name" value="TAT"/>
    <property type="match status" value="1"/>
</dbReference>
<dbReference type="EMBL" id="FOPZ01000002">
    <property type="protein sequence ID" value="SFH38128.1"/>
    <property type="molecule type" value="Genomic_DNA"/>
</dbReference>
<evidence type="ECO:0000256" key="3">
    <source>
        <dbReference type="ARBA" id="ARBA00022729"/>
    </source>
</evidence>
<evidence type="ECO:0000313" key="5">
    <source>
        <dbReference type="EMBL" id="SFH38128.1"/>
    </source>
</evidence>
<feature type="region of interest" description="Disordered" evidence="4">
    <location>
        <begin position="471"/>
        <end position="496"/>
    </location>
</feature>
<dbReference type="InterPro" id="IPR019546">
    <property type="entry name" value="TAT_signal_bac_arc"/>
</dbReference>
<proteinExistence type="inferred from homology"/>
<dbReference type="InterPro" id="IPR050490">
    <property type="entry name" value="Bact_solute-bd_prot1"/>
</dbReference>
<protein>
    <submittedName>
        <fullName evidence="5">Tat (Twin-arginine translocation) pathway signal sequence</fullName>
    </submittedName>
</protein>
<sequence>MEDSGSHDVSRTGSSVSRRKFIKATGAGGAAASLSGCIYGGDEGSSGSSVTIAMGSTTIEDIREDMPGLLYENGLSEDVEIEFSEQSNDTGEQRDQYVSLLQAEETSPDLFMMDTGWANVFIQRGYLANLSEELDDETLSTINEDYFQAFTDTVRDTESGDLFGVPLFPDYAVMMYNKNYAREAGYTDEDFAQWETEPMTWQEWGEMAQEIVDASSAEFGFSTQMDVYEGTACCSFNEVMTSFGGAYFGGNENLQGPVGDRPVTIDEPEFIEALSMMYTLAATEDDENTLDAYPTGLASPDITSWTENPALAPFTEGQAAFHRNWPYAIVEALTGDYESFDDESDLGTMPMPYAVEDGEGAYPGTGGSTSAQGGWHLTMNPNSENKEAALEVLRATTQDDFNIGMLETIAWLPPKPDLFEADDVTDPESVGVVANYMGTLQVAGQGAMPRPVTTQWPSQSTTIAEQVNSAVAGDTSPADAASTLQDAIEASEESGS</sequence>
<evidence type="ECO:0000313" key="6">
    <source>
        <dbReference type="Proteomes" id="UP000323537"/>
    </source>
</evidence>
<evidence type="ECO:0000256" key="4">
    <source>
        <dbReference type="SAM" id="MobiDB-lite"/>
    </source>
</evidence>
<evidence type="ECO:0000256" key="1">
    <source>
        <dbReference type="ARBA" id="ARBA00008520"/>
    </source>
</evidence>
<reference evidence="5 6" key="1">
    <citation type="submission" date="2016-10" db="EMBL/GenBank/DDBJ databases">
        <authorList>
            <person name="Varghese N."/>
            <person name="Submissions S."/>
        </authorList>
    </citation>
    <scope>NUCLEOTIDE SEQUENCE [LARGE SCALE GENOMIC DNA]</scope>
    <source>
        <strain evidence="5 6">CGMCC 1.6377</strain>
    </source>
</reference>
<organism evidence="5 6">
    <name type="scientific">Halorubrum aquaticum</name>
    <dbReference type="NCBI Taxonomy" id="387340"/>
    <lineage>
        <taxon>Archaea</taxon>
        <taxon>Methanobacteriati</taxon>
        <taxon>Methanobacteriota</taxon>
        <taxon>Stenosarchaea group</taxon>
        <taxon>Halobacteria</taxon>
        <taxon>Halobacteriales</taxon>
        <taxon>Haloferacaceae</taxon>
        <taxon>Halorubrum</taxon>
    </lineage>
</organism>
<comment type="similarity">
    <text evidence="1">Belongs to the bacterial solute-binding protein 1 family.</text>
</comment>
<dbReference type="InterPro" id="IPR006059">
    <property type="entry name" value="SBP"/>
</dbReference>
<keyword evidence="6" id="KW-1185">Reference proteome</keyword>
<dbReference type="PANTHER" id="PTHR43649">
    <property type="entry name" value="ARABINOSE-BINDING PROTEIN-RELATED"/>
    <property type="match status" value="1"/>
</dbReference>
<dbReference type="InterPro" id="IPR006311">
    <property type="entry name" value="TAT_signal"/>
</dbReference>
<dbReference type="RefSeq" id="WP_149783346.1">
    <property type="nucleotide sequence ID" value="NZ_BAAADP010000005.1"/>
</dbReference>
<dbReference type="Gene3D" id="3.40.190.10">
    <property type="entry name" value="Periplasmic binding protein-like II"/>
    <property type="match status" value="2"/>
</dbReference>
<dbReference type="Proteomes" id="UP000323537">
    <property type="component" value="Unassembled WGS sequence"/>
</dbReference>
<evidence type="ECO:0000256" key="2">
    <source>
        <dbReference type="ARBA" id="ARBA00022448"/>
    </source>
</evidence>
<dbReference type="OrthoDB" id="328108at2157"/>
<accession>A0A1I2ZJZ3</accession>
<gene>
    <name evidence="5" type="ORF">SAMN04488066_102193</name>
</gene>
<dbReference type="SUPFAM" id="SSF53850">
    <property type="entry name" value="Periplasmic binding protein-like II"/>
    <property type="match status" value="1"/>
</dbReference>
<dbReference type="PANTHER" id="PTHR43649:SF34">
    <property type="entry name" value="ABC TRANSPORTER PERIPLASMIC-BINDING PROTEIN YCJN-RELATED"/>
    <property type="match status" value="1"/>
</dbReference>
<name>A0A1I2ZJZ3_9EURY</name>
<dbReference type="AlphaFoldDB" id="A0A1I2ZJZ3"/>
<keyword evidence="2" id="KW-0813">Transport</keyword>